<dbReference type="RefSeq" id="WP_089382247.1">
    <property type="nucleotide sequence ID" value="NZ_FZNT01000008.1"/>
</dbReference>
<proteinExistence type="inferred from homology"/>
<dbReference type="GO" id="GO:0009279">
    <property type="term" value="C:cell outer membrane"/>
    <property type="evidence" value="ECO:0007669"/>
    <property type="project" value="UniProtKB-SubCell"/>
</dbReference>
<comment type="similarity">
    <text evidence="2">Belongs to the SusD family.</text>
</comment>
<evidence type="ECO:0000256" key="1">
    <source>
        <dbReference type="ARBA" id="ARBA00004442"/>
    </source>
</evidence>
<evidence type="ECO:0000259" key="9">
    <source>
        <dbReference type="Pfam" id="PF14322"/>
    </source>
</evidence>
<evidence type="ECO:0000256" key="4">
    <source>
        <dbReference type="ARBA" id="ARBA00023136"/>
    </source>
</evidence>
<evidence type="ECO:0000256" key="6">
    <source>
        <dbReference type="SAM" id="MobiDB-lite"/>
    </source>
</evidence>
<protein>
    <submittedName>
        <fullName evidence="10">Starch-binding associating with outer membrane</fullName>
    </submittedName>
</protein>
<gene>
    <name evidence="10" type="ORF">SAMN06265371_10832</name>
</gene>
<dbReference type="Gene3D" id="1.25.40.390">
    <property type="match status" value="1"/>
</dbReference>
<evidence type="ECO:0000313" key="10">
    <source>
        <dbReference type="EMBL" id="SNR66117.1"/>
    </source>
</evidence>
<dbReference type="PROSITE" id="PS51257">
    <property type="entry name" value="PROKAR_LIPOPROTEIN"/>
    <property type="match status" value="1"/>
</dbReference>
<keyword evidence="5" id="KW-0998">Cell outer membrane</keyword>
<evidence type="ECO:0000256" key="5">
    <source>
        <dbReference type="ARBA" id="ARBA00023237"/>
    </source>
</evidence>
<accession>A0A238Y4S8</accession>
<keyword evidence="3 7" id="KW-0732">Signal</keyword>
<dbReference type="SUPFAM" id="SSF48452">
    <property type="entry name" value="TPR-like"/>
    <property type="match status" value="1"/>
</dbReference>
<dbReference type="InterPro" id="IPR012944">
    <property type="entry name" value="SusD_RagB_dom"/>
</dbReference>
<evidence type="ECO:0000313" key="11">
    <source>
        <dbReference type="Proteomes" id="UP000198384"/>
    </source>
</evidence>
<dbReference type="Pfam" id="PF14322">
    <property type="entry name" value="SusD-like_3"/>
    <property type="match status" value="1"/>
</dbReference>
<name>A0A238Y4S8_9FLAO</name>
<feature type="region of interest" description="Disordered" evidence="6">
    <location>
        <begin position="309"/>
        <end position="330"/>
    </location>
</feature>
<evidence type="ECO:0000256" key="3">
    <source>
        <dbReference type="ARBA" id="ARBA00022729"/>
    </source>
</evidence>
<reference evidence="10 11" key="1">
    <citation type="submission" date="2017-06" db="EMBL/GenBank/DDBJ databases">
        <authorList>
            <person name="Kim H.J."/>
            <person name="Triplett B.A."/>
        </authorList>
    </citation>
    <scope>NUCLEOTIDE SEQUENCE [LARGE SCALE GENOMIC DNA]</scope>
    <source>
        <strain evidence="10 11">DSM 29150</strain>
    </source>
</reference>
<feature type="domain" description="RagB/SusD" evidence="8">
    <location>
        <begin position="290"/>
        <end position="573"/>
    </location>
</feature>
<feature type="signal peptide" evidence="7">
    <location>
        <begin position="1"/>
        <end position="19"/>
    </location>
</feature>
<dbReference type="InterPro" id="IPR033985">
    <property type="entry name" value="SusD-like_N"/>
</dbReference>
<dbReference type="EMBL" id="FZNT01000008">
    <property type="protein sequence ID" value="SNR66117.1"/>
    <property type="molecule type" value="Genomic_DNA"/>
</dbReference>
<feature type="chain" id="PRO_5012511825" evidence="7">
    <location>
        <begin position="20"/>
        <end position="573"/>
    </location>
</feature>
<organism evidence="10 11">
    <name type="scientific">Lutibacter agarilyticus</name>
    <dbReference type="NCBI Taxonomy" id="1109740"/>
    <lineage>
        <taxon>Bacteria</taxon>
        <taxon>Pseudomonadati</taxon>
        <taxon>Bacteroidota</taxon>
        <taxon>Flavobacteriia</taxon>
        <taxon>Flavobacteriales</taxon>
        <taxon>Flavobacteriaceae</taxon>
        <taxon>Lutibacter</taxon>
    </lineage>
</organism>
<dbReference type="InterPro" id="IPR011990">
    <property type="entry name" value="TPR-like_helical_dom_sf"/>
</dbReference>
<dbReference type="AlphaFoldDB" id="A0A238Y4S8"/>
<evidence type="ECO:0000259" key="8">
    <source>
        <dbReference type="Pfam" id="PF07980"/>
    </source>
</evidence>
<keyword evidence="11" id="KW-1185">Reference proteome</keyword>
<keyword evidence="4" id="KW-0472">Membrane</keyword>
<evidence type="ECO:0000256" key="7">
    <source>
        <dbReference type="SAM" id="SignalP"/>
    </source>
</evidence>
<sequence length="573" mass="64205">MKKIINYITIALLFTGLVACEDMLDPLDENRITTDYIGTDPESAEGILLQGYNKIMNQYQYTEAGTDDAVHNQMDNGYKRMALGELSAQYNPASEWGQFERVFYINKFIEIVNEGTVQWHRDQEVDQLFNDRLLGEALALRGLFHFYILQAHAGVGVSGDLLGIPYIKEFIPPSGNFNIPRLSFQESLDEILADYDEAFELLPTDYSDNEADIDPKYGDVDFGKYKTVNGSQYNLRVSGRIVKALKARLALYAASPSFLNGSGYYEKAATVASELLNDIGGISGLDPNGVVFYDSDDDKDGAEMLWRGSLGNNNSTQEERNFPPSRNGLGQINPTHNIVSAFPMKNGFPATVANGYDPQNPYNNRDPRLLEYIVTNGSSIGGGTINSGLGGGVDRTDSIPELSTTTGYYLKKLLRSDVRLNDDGTTSGKRHFNVYFRYTELFLILAEASNEIGGPMHQVNGISATDVMSAIRERAGITQPDLYLASISSKEQMRDLIRNERRLELSFEGHRFWDIRRWGLPLNETATGYFYDGTNYVELTTVEIRDYPSHAKYLPIPNNEIVKFSMLEQNQGW</sequence>
<dbReference type="Proteomes" id="UP000198384">
    <property type="component" value="Unassembled WGS sequence"/>
</dbReference>
<comment type="subcellular location">
    <subcellularLocation>
        <location evidence="1">Cell outer membrane</location>
    </subcellularLocation>
</comment>
<feature type="domain" description="SusD-like N-terminal" evidence="9">
    <location>
        <begin position="62"/>
        <end position="207"/>
    </location>
</feature>
<evidence type="ECO:0000256" key="2">
    <source>
        <dbReference type="ARBA" id="ARBA00006275"/>
    </source>
</evidence>
<dbReference type="Pfam" id="PF07980">
    <property type="entry name" value="SusD_RagB"/>
    <property type="match status" value="1"/>
</dbReference>
<dbReference type="OrthoDB" id="5694214at2"/>